<sequence length="516" mass="58957">MSGCAVCFDLDPRSESGKLNWKRHITDNLKYEYRLHFDADQIDNAARAGCPNCSVLRSGLRLIQNHYLPVKRIMDVERTGKLIIRKGCPLQLELKNFLRFDYFSKTEPQQEHKPQNPGQAAFGIAKDVSPNISIGNTQSFPIVDGYQSTDWNIHVRPSFEPIHHRYNKSFGSEPDPLDKEVTPLLCRAWVFQERQLAPRTLHFHPSELVMECKTGLRCECTVLDRAQKASTKFAKTPDSTNLEKYGTFAQWYELVREYSQLSITHQSDRLIALIGVATQFQEKVKCGSLAGLWDLDIAKGLMWNITGYDYMRGKMNIKRVRKPFTFAPSWSWASVVPGPESPAPSISFPLDQTLTPHDKFKFLGTDIPRLASGWHMTLGTGHIRVNVLAVPAIIYNERRGPSRSIKTQLLFESKSYQQYHFNPNRRYRVNLDVTQTAVPSKYYGTMSGVAIYCLIIATRIQSHQKLNTKAAWLYVLLCKQCGNESQEVECERVGVFHILKDDMPLECSKEMTVKLV</sequence>
<dbReference type="HOGENOM" id="CLU_528027_0_0_1"/>
<dbReference type="PANTHER" id="PTHR33112:SF10">
    <property type="entry name" value="TOL"/>
    <property type="match status" value="1"/>
</dbReference>
<evidence type="ECO:0000313" key="1">
    <source>
        <dbReference type="EMBL" id="ESZ98430.1"/>
    </source>
</evidence>
<reference evidence="1 2" key="1">
    <citation type="journal article" date="2014" name="Genome Announc.">
        <title>Draft genome sequence of Sclerotinia borealis, a psychrophilic plant pathogenic fungus.</title>
        <authorList>
            <person name="Mardanov A.V."/>
            <person name="Beletsky A.V."/>
            <person name="Kadnikov V.V."/>
            <person name="Ignatov A.N."/>
            <person name="Ravin N.V."/>
        </authorList>
    </citation>
    <scope>NUCLEOTIDE SEQUENCE [LARGE SCALE GENOMIC DNA]</scope>
    <source>
        <strain evidence="2">F-4157</strain>
    </source>
</reference>
<name>W9CV83_SCLBF</name>
<gene>
    <name evidence="1" type="ORF">SBOR_1092</name>
</gene>
<dbReference type="AlphaFoldDB" id="W9CV83"/>
<dbReference type="EMBL" id="AYSA01000041">
    <property type="protein sequence ID" value="ESZ98430.1"/>
    <property type="molecule type" value="Genomic_DNA"/>
</dbReference>
<evidence type="ECO:0000313" key="2">
    <source>
        <dbReference type="Proteomes" id="UP000019487"/>
    </source>
</evidence>
<dbReference type="OrthoDB" id="8300194at2759"/>
<protein>
    <recommendedName>
        <fullName evidence="3">Heterokaryon incompatibility domain-containing protein</fullName>
    </recommendedName>
</protein>
<evidence type="ECO:0008006" key="3">
    <source>
        <dbReference type="Google" id="ProtNLM"/>
    </source>
</evidence>
<proteinExistence type="predicted"/>
<dbReference type="Proteomes" id="UP000019487">
    <property type="component" value="Unassembled WGS sequence"/>
</dbReference>
<comment type="caution">
    <text evidence="1">The sequence shown here is derived from an EMBL/GenBank/DDBJ whole genome shotgun (WGS) entry which is preliminary data.</text>
</comment>
<organism evidence="1 2">
    <name type="scientific">Sclerotinia borealis (strain F-4128)</name>
    <dbReference type="NCBI Taxonomy" id="1432307"/>
    <lineage>
        <taxon>Eukaryota</taxon>
        <taxon>Fungi</taxon>
        <taxon>Dikarya</taxon>
        <taxon>Ascomycota</taxon>
        <taxon>Pezizomycotina</taxon>
        <taxon>Leotiomycetes</taxon>
        <taxon>Helotiales</taxon>
        <taxon>Sclerotiniaceae</taxon>
        <taxon>Sclerotinia</taxon>
    </lineage>
</organism>
<keyword evidence="2" id="KW-1185">Reference proteome</keyword>
<dbReference type="PANTHER" id="PTHR33112">
    <property type="entry name" value="DOMAIN PROTEIN, PUTATIVE-RELATED"/>
    <property type="match status" value="1"/>
</dbReference>
<accession>W9CV83</accession>